<accession>A0A2P2GH34</accession>
<dbReference type="GO" id="GO:0005886">
    <property type="term" value="C:plasma membrane"/>
    <property type="evidence" value="ECO:0007669"/>
    <property type="project" value="TreeGrafter"/>
</dbReference>
<dbReference type="EMBL" id="LAQS01000049">
    <property type="protein sequence ID" value="KKZ70822.1"/>
    <property type="molecule type" value="Genomic_DNA"/>
</dbReference>
<evidence type="ECO:0000313" key="6">
    <source>
        <dbReference type="EMBL" id="KKZ70822.1"/>
    </source>
</evidence>
<name>A0A2P2GH34_STREW</name>
<evidence type="ECO:0000259" key="5">
    <source>
        <dbReference type="Pfam" id="PF00135"/>
    </source>
</evidence>
<evidence type="ECO:0000256" key="2">
    <source>
        <dbReference type="ARBA" id="ARBA00022801"/>
    </source>
</evidence>
<dbReference type="InterPro" id="IPR019826">
    <property type="entry name" value="Carboxylesterase_B_AS"/>
</dbReference>
<organism evidence="6 7">
    <name type="scientific">Streptomyces showdoensis</name>
    <dbReference type="NCBI Taxonomy" id="68268"/>
    <lineage>
        <taxon>Bacteria</taxon>
        <taxon>Bacillati</taxon>
        <taxon>Actinomycetota</taxon>
        <taxon>Actinomycetes</taxon>
        <taxon>Kitasatosporales</taxon>
        <taxon>Streptomycetaceae</taxon>
        <taxon>Streptomyces</taxon>
    </lineage>
</organism>
<proteinExistence type="inferred from homology"/>
<evidence type="ECO:0000313" key="7">
    <source>
        <dbReference type="Proteomes" id="UP000265325"/>
    </source>
</evidence>
<dbReference type="Gene3D" id="3.40.50.1820">
    <property type="entry name" value="alpha/beta hydrolase"/>
    <property type="match status" value="2"/>
</dbReference>
<dbReference type="PANTHER" id="PTHR43918:SF4">
    <property type="entry name" value="CARBOXYLIC ESTER HYDROLASE"/>
    <property type="match status" value="1"/>
</dbReference>
<dbReference type="InterPro" id="IPR050654">
    <property type="entry name" value="AChE-related_enzymes"/>
</dbReference>
<gene>
    <name evidence="6" type="ORF">VO63_27020</name>
</gene>
<dbReference type="InterPro" id="IPR029058">
    <property type="entry name" value="AB_hydrolase_fold"/>
</dbReference>
<dbReference type="InterPro" id="IPR002018">
    <property type="entry name" value="CarbesteraseB"/>
</dbReference>
<dbReference type="Pfam" id="PF00135">
    <property type="entry name" value="COesterase"/>
    <property type="match status" value="1"/>
</dbReference>
<sequence length="439" mass="45484">MTIRQGSLRGVTDGGVSAFRGIPYAAPPVGRLRFRPPADHPGWPGVRDAGGAGPSVPQGPGRLAPVMGARIPDWDEAGCLNLNVWTPRGAPADGADRPRPVLLWFHGGGFTSGSGGWDWYDGARLAAAGDIVVVTANYRLGPLGYLHLPEAGADNLGSRDQAAALRWVRDTIRAFGGDPARITVGGQSAGAYSALALALDPETGPLVHRLILQSGPWNLLPQSPAAADRAADLFLDLLGIARDEHLAKALRDVPAGDLLDAYGRVAAELARPGDGAPPMHPVLGGAGHPTAWPTALADGALAGKGVLVGSTEHEATAFLGPDAPAELVAAVTRAAFGEGVDTLARECAAHGTPAHVYRFARVSTAVPGLGAPHCSDLPFAFDRLDAYATAPMLGPVDARDRELAREFSGALAAFTATGDPGWPAHRPEAAPYVRRFARE</sequence>
<protein>
    <recommendedName>
        <fullName evidence="3">Carboxylic ester hydrolase</fullName>
        <ecNumber evidence="3">3.1.1.-</ecNumber>
    </recommendedName>
</protein>
<dbReference type="GO" id="GO:0006581">
    <property type="term" value="P:acetylcholine catabolic process"/>
    <property type="evidence" value="ECO:0007669"/>
    <property type="project" value="TreeGrafter"/>
</dbReference>
<dbReference type="PANTHER" id="PTHR43918">
    <property type="entry name" value="ACETYLCHOLINESTERASE"/>
    <property type="match status" value="1"/>
</dbReference>
<evidence type="ECO:0000256" key="4">
    <source>
        <dbReference type="SAM" id="MobiDB-lite"/>
    </source>
</evidence>
<dbReference type="GO" id="GO:0003990">
    <property type="term" value="F:acetylcholinesterase activity"/>
    <property type="evidence" value="ECO:0007669"/>
    <property type="project" value="TreeGrafter"/>
</dbReference>
<comment type="similarity">
    <text evidence="1 3">Belongs to the type-B carboxylesterase/lipase family.</text>
</comment>
<dbReference type="EC" id="3.1.1.-" evidence="3"/>
<dbReference type="GO" id="GO:0005615">
    <property type="term" value="C:extracellular space"/>
    <property type="evidence" value="ECO:0007669"/>
    <property type="project" value="TreeGrafter"/>
</dbReference>
<dbReference type="AlphaFoldDB" id="A0A2P2GH34"/>
<dbReference type="Proteomes" id="UP000265325">
    <property type="component" value="Unassembled WGS sequence"/>
</dbReference>
<evidence type="ECO:0000256" key="3">
    <source>
        <dbReference type="RuleBase" id="RU361235"/>
    </source>
</evidence>
<keyword evidence="2 3" id="KW-0378">Hydrolase</keyword>
<feature type="domain" description="Carboxylesterase type B" evidence="5">
    <location>
        <begin position="2"/>
        <end position="319"/>
    </location>
</feature>
<dbReference type="GO" id="GO:0019695">
    <property type="term" value="P:choline metabolic process"/>
    <property type="evidence" value="ECO:0007669"/>
    <property type="project" value="TreeGrafter"/>
</dbReference>
<keyword evidence="7" id="KW-1185">Reference proteome</keyword>
<dbReference type="SUPFAM" id="SSF53474">
    <property type="entry name" value="alpha/beta-Hydrolases"/>
    <property type="match status" value="1"/>
</dbReference>
<feature type="region of interest" description="Disordered" evidence="4">
    <location>
        <begin position="37"/>
        <end position="64"/>
    </location>
</feature>
<dbReference type="PROSITE" id="PS00122">
    <property type="entry name" value="CARBOXYLESTERASE_B_1"/>
    <property type="match status" value="1"/>
</dbReference>
<reference evidence="6 7" key="1">
    <citation type="submission" date="2015-05" db="EMBL/GenBank/DDBJ databases">
        <title>Draft Genome assembly of Streptomyces showdoensis.</title>
        <authorList>
            <person name="Thapa K.K."/>
            <person name="Metsa-Ketela M."/>
        </authorList>
    </citation>
    <scope>NUCLEOTIDE SEQUENCE [LARGE SCALE GENOMIC DNA]</scope>
    <source>
        <strain evidence="6 7">ATCC 15227</strain>
    </source>
</reference>
<comment type="caution">
    <text evidence="6">The sequence shown here is derived from an EMBL/GenBank/DDBJ whole genome shotgun (WGS) entry which is preliminary data.</text>
</comment>
<evidence type="ECO:0000256" key="1">
    <source>
        <dbReference type="ARBA" id="ARBA00005964"/>
    </source>
</evidence>